<evidence type="ECO:0000259" key="4">
    <source>
        <dbReference type="SMART" id="SM00990"/>
    </source>
</evidence>
<dbReference type="GO" id="GO:0004518">
    <property type="term" value="F:nuclease activity"/>
    <property type="evidence" value="ECO:0007669"/>
    <property type="project" value="UniProtKB-KW"/>
</dbReference>
<dbReference type="STRING" id="883112.HMPREF9707_01624"/>
<accession>K1MC25</accession>
<evidence type="ECO:0000256" key="3">
    <source>
        <dbReference type="ARBA" id="ARBA00022801"/>
    </source>
</evidence>
<dbReference type="PATRIC" id="fig|883112.3.peg.1622"/>
<reference evidence="5 6" key="1">
    <citation type="submission" date="2012-07" db="EMBL/GenBank/DDBJ databases">
        <title>The Genome Sequence of Facklamia ignava CCUG 37419.</title>
        <authorList>
            <consortium name="The Broad Institute Genome Sequencing Platform"/>
            <person name="Earl A."/>
            <person name="Ward D."/>
            <person name="Feldgarden M."/>
            <person name="Gevers D."/>
            <person name="Huys G."/>
            <person name="Walker B."/>
            <person name="Young S.K."/>
            <person name="Zeng Q."/>
            <person name="Gargeya S."/>
            <person name="Fitzgerald M."/>
            <person name="Haas B."/>
            <person name="Abouelleil A."/>
            <person name="Alvarado L."/>
            <person name="Arachchi H.M."/>
            <person name="Berlin A.M."/>
            <person name="Chapman S.B."/>
            <person name="Goldberg J."/>
            <person name="Griggs A."/>
            <person name="Gujja S."/>
            <person name="Hansen M."/>
            <person name="Howarth C."/>
            <person name="Imamovic A."/>
            <person name="Larimer J."/>
            <person name="McCowen C."/>
            <person name="Montmayeur A."/>
            <person name="Murphy C."/>
            <person name="Neiman D."/>
            <person name="Pearson M."/>
            <person name="Priest M."/>
            <person name="Roberts A."/>
            <person name="Saif S."/>
            <person name="Shea T."/>
            <person name="Sisk P."/>
            <person name="Sykes S."/>
            <person name="Wortman J."/>
            <person name="Nusbaum C."/>
            <person name="Birren B."/>
        </authorList>
    </citation>
    <scope>NUCLEOTIDE SEQUENCE [LARGE SCALE GENOMIC DNA]</scope>
    <source>
        <strain evidence="5 6">CCUG 37419</strain>
    </source>
</reference>
<sequence>MQKITERYIEEQLVKTVKAHQGLCLKLNSISLTGLPDRLVLLPGGKCAFVEVKRPGEKLRPIQVKRIKQLMQLGFLCYMLDDLTQIVPIIEEVTSSGV</sequence>
<comment type="caution">
    <text evidence="5">The sequence shown here is derived from an EMBL/GenBank/DDBJ whole genome shotgun (WGS) entry which is preliminary data.</text>
</comment>
<dbReference type="InterPro" id="IPR011856">
    <property type="entry name" value="tRNA_endonuc-like_dom_sf"/>
</dbReference>
<dbReference type="AlphaFoldDB" id="K1MC25"/>
<gene>
    <name evidence="5" type="ORF">HMPREF9707_01624</name>
</gene>
<evidence type="ECO:0000256" key="2">
    <source>
        <dbReference type="ARBA" id="ARBA00022722"/>
    </source>
</evidence>
<dbReference type="SMART" id="SM00990">
    <property type="entry name" value="VRR_NUC"/>
    <property type="match status" value="1"/>
</dbReference>
<dbReference type="RefSeq" id="WP_006702257.1">
    <property type="nucleotide sequence ID" value="NZ_JH932302.1"/>
</dbReference>
<dbReference type="InterPro" id="IPR014883">
    <property type="entry name" value="VRR_NUC"/>
</dbReference>
<dbReference type="HOGENOM" id="CLU_161041_1_0_9"/>
<dbReference type="EMBL" id="AGZE01000038">
    <property type="protein sequence ID" value="EKB53599.1"/>
    <property type="molecule type" value="Genomic_DNA"/>
</dbReference>
<dbReference type="Proteomes" id="UP000005147">
    <property type="component" value="Unassembled WGS sequence"/>
</dbReference>
<protein>
    <recommendedName>
        <fullName evidence="4">VRR-NUC domain-containing protein</fullName>
    </recommendedName>
</protein>
<evidence type="ECO:0000256" key="1">
    <source>
        <dbReference type="ARBA" id="ARBA00001946"/>
    </source>
</evidence>
<dbReference type="GO" id="GO:0003676">
    <property type="term" value="F:nucleic acid binding"/>
    <property type="evidence" value="ECO:0007669"/>
    <property type="project" value="InterPro"/>
</dbReference>
<feature type="domain" description="VRR-NUC" evidence="4">
    <location>
        <begin position="4"/>
        <end position="84"/>
    </location>
</feature>
<keyword evidence="3" id="KW-0378">Hydrolase</keyword>
<dbReference type="GO" id="GO:0016788">
    <property type="term" value="F:hydrolase activity, acting on ester bonds"/>
    <property type="evidence" value="ECO:0007669"/>
    <property type="project" value="InterPro"/>
</dbReference>
<comment type="cofactor">
    <cofactor evidence="1">
        <name>Mg(2+)</name>
        <dbReference type="ChEBI" id="CHEBI:18420"/>
    </cofactor>
</comment>
<keyword evidence="2" id="KW-0540">Nuclease</keyword>
<dbReference type="Pfam" id="PF08774">
    <property type="entry name" value="VRR_NUC"/>
    <property type="match status" value="1"/>
</dbReference>
<evidence type="ECO:0000313" key="6">
    <source>
        <dbReference type="Proteomes" id="UP000005147"/>
    </source>
</evidence>
<name>K1MC25_9LACT</name>
<proteinExistence type="predicted"/>
<evidence type="ECO:0000313" key="5">
    <source>
        <dbReference type="EMBL" id="EKB53599.1"/>
    </source>
</evidence>
<keyword evidence="6" id="KW-1185">Reference proteome</keyword>
<dbReference type="Gene3D" id="3.40.1350.10">
    <property type="match status" value="1"/>
</dbReference>
<dbReference type="eggNOG" id="ENOG5032Y88">
    <property type="taxonomic scope" value="Bacteria"/>
</dbReference>
<organism evidence="5 6">
    <name type="scientific">Falseniella ignava CCUG 37419</name>
    <dbReference type="NCBI Taxonomy" id="883112"/>
    <lineage>
        <taxon>Bacteria</taxon>
        <taxon>Bacillati</taxon>
        <taxon>Bacillota</taxon>
        <taxon>Bacilli</taxon>
        <taxon>Lactobacillales</taxon>
        <taxon>Aerococcaceae</taxon>
        <taxon>Falseniella</taxon>
    </lineage>
</organism>